<reference evidence="1" key="1">
    <citation type="submission" date="2021-03" db="EMBL/GenBank/DDBJ databases">
        <authorList>
            <person name="Bekaert M."/>
        </authorList>
    </citation>
    <scope>NUCLEOTIDE SEQUENCE</scope>
</reference>
<name>A0A8S3RL28_MYTED</name>
<dbReference type="Proteomes" id="UP000683360">
    <property type="component" value="Unassembled WGS sequence"/>
</dbReference>
<gene>
    <name evidence="1" type="ORF">MEDL_23058</name>
</gene>
<dbReference type="EMBL" id="CAJPWZ010001125">
    <property type="protein sequence ID" value="CAG2208895.1"/>
    <property type="molecule type" value="Genomic_DNA"/>
</dbReference>
<keyword evidence="2" id="KW-1185">Reference proteome</keyword>
<dbReference type="Gene3D" id="3.30.70.270">
    <property type="match status" value="1"/>
</dbReference>
<organism evidence="1 2">
    <name type="scientific">Mytilus edulis</name>
    <name type="common">Blue mussel</name>
    <dbReference type="NCBI Taxonomy" id="6550"/>
    <lineage>
        <taxon>Eukaryota</taxon>
        <taxon>Metazoa</taxon>
        <taxon>Spiralia</taxon>
        <taxon>Lophotrochozoa</taxon>
        <taxon>Mollusca</taxon>
        <taxon>Bivalvia</taxon>
        <taxon>Autobranchia</taxon>
        <taxon>Pteriomorphia</taxon>
        <taxon>Mytilida</taxon>
        <taxon>Mytiloidea</taxon>
        <taxon>Mytilidae</taxon>
        <taxon>Mytilinae</taxon>
        <taxon>Mytilus</taxon>
    </lineage>
</organism>
<dbReference type="PANTHER" id="PTHR37984:SF8">
    <property type="entry name" value="CCHC-TYPE DOMAIN-CONTAINING PROTEIN"/>
    <property type="match status" value="1"/>
</dbReference>
<comment type="caution">
    <text evidence="1">The sequence shown here is derived from an EMBL/GenBank/DDBJ whole genome shotgun (WGS) entry which is preliminary data.</text>
</comment>
<dbReference type="Gene3D" id="3.10.10.10">
    <property type="entry name" value="HIV Type 1 Reverse Transcriptase, subunit A, domain 1"/>
    <property type="match status" value="1"/>
</dbReference>
<dbReference type="AlphaFoldDB" id="A0A8S3RL28"/>
<dbReference type="OrthoDB" id="5982854at2759"/>
<accession>A0A8S3RL28</accession>
<sequence>MSLNVHNLKKLEFDGNSQPVVHPPRKVPVAIKDQLQTELNRLCDMNIITPVTKPTPLVSSLVTMEKRNQLRVCIDPKHLNQHIKRRHYPLHTIYDLLPELLNANIFSVVDAKNLFCHVQLDDVSSYLSTFDTHFGSYRWLRSPLVLLYRQKNISTDKIRQWKVNLETHHN</sequence>
<dbReference type="InterPro" id="IPR043128">
    <property type="entry name" value="Rev_trsase/Diguanyl_cyclase"/>
</dbReference>
<dbReference type="InterPro" id="IPR050951">
    <property type="entry name" value="Retrovirus_Pol_polyprotein"/>
</dbReference>
<dbReference type="SUPFAM" id="SSF56672">
    <property type="entry name" value="DNA/RNA polymerases"/>
    <property type="match status" value="1"/>
</dbReference>
<evidence type="ECO:0000313" key="2">
    <source>
        <dbReference type="Proteomes" id="UP000683360"/>
    </source>
</evidence>
<protein>
    <recommendedName>
        <fullName evidence="3">Reverse transcriptase domain-containing protein</fullName>
    </recommendedName>
</protein>
<proteinExistence type="predicted"/>
<evidence type="ECO:0000313" key="1">
    <source>
        <dbReference type="EMBL" id="CAG2208895.1"/>
    </source>
</evidence>
<dbReference type="PANTHER" id="PTHR37984">
    <property type="entry name" value="PROTEIN CBG26694"/>
    <property type="match status" value="1"/>
</dbReference>
<dbReference type="InterPro" id="IPR043502">
    <property type="entry name" value="DNA/RNA_pol_sf"/>
</dbReference>
<evidence type="ECO:0008006" key="3">
    <source>
        <dbReference type="Google" id="ProtNLM"/>
    </source>
</evidence>